<gene>
    <name evidence="1" type="ORF">GCM10011501_34420</name>
</gene>
<evidence type="ECO:0000313" key="1">
    <source>
        <dbReference type="EMBL" id="GHF02183.1"/>
    </source>
</evidence>
<dbReference type="Proteomes" id="UP000626370">
    <property type="component" value="Unassembled WGS sequence"/>
</dbReference>
<dbReference type="PANTHER" id="PTHR35175:SF2">
    <property type="entry name" value="DUF1289 DOMAIN-CONTAINING PROTEIN"/>
    <property type="match status" value="1"/>
</dbReference>
<protein>
    <recommendedName>
        <fullName evidence="3">DUF1289 domain-containing protein</fullName>
    </recommendedName>
</protein>
<evidence type="ECO:0000313" key="2">
    <source>
        <dbReference type="Proteomes" id="UP000626370"/>
    </source>
</evidence>
<accession>A0ABQ3J5R5</accession>
<dbReference type="EMBL" id="BNAH01000019">
    <property type="protein sequence ID" value="GHF02183.1"/>
    <property type="molecule type" value="Genomic_DNA"/>
</dbReference>
<dbReference type="PANTHER" id="PTHR35175">
    <property type="entry name" value="DUF1289 DOMAIN-CONTAINING PROTEIN"/>
    <property type="match status" value="1"/>
</dbReference>
<dbReference type="Pfam" id="PF06945">
    <property type="entry name" value="DUF1289"/>
    <property type="match status" value="1"/>
</dbReference>
<evidence type="ECO:0008006" key="3">
    <source>
        <dbReference type="Google" id="ProtNLM"/>
    </source>
</evidence>
<dbReference type="InterPro" id="IPR010710">
    <property type="entry name" value="DUF1289"/>
</dbReference>
<proteinExistence type="predicted"/>
<sequence length="68" mass="7840">MTSSENDSKRTAYVNLSPCVKNCCLNENDICIGCFRHLNEITGWRELTEAEQQNIVIKCKHRKSSHNQ</sequence>
<name>A0ABQ3J5R5_9GAMM</name>
<keyword evidence="2" id="KW-1185">Reference proteome</keyword>
<organism evidence="1 2">
    <name type="scientific">Thalassotalea profundi</name>
    <dbReference type="NCBI Taxonomy" id="2036687"/>
    <lineage>
        <taxon>Bacteria</taxon>
        <taxon>Pseudomonadati</taxon>
        <taxon>Pseudomonadota</taxon>
        <taxon>Gammaproteobacteria</taxon>
        <taxon>Alteromonadales</taxon>
        <taxon>Colwelliaceae</taxon>
        <taxon>Thalassotalea</taxon>
    </lineage>
</organism>
<comment type="caution">
    <text evidence="1">The sequence shown here is derived from an EMBL/GenBank/DDBJ whole genome shotgun (WGS) entry which is preliminary data.</text>
</comment>
<reference evidence="2" key="1">
    <citation type="journal article" date="2019" name="Int. J. Syst. Evol. Microbiol.">
        <title>The Global Catalogue of Microorganisms (GCM) 10K type strain sequencing project: providing services to taxonomists for standard genome sequencing and annotation.</title>
        <authorList>
            <consortium name="The Broad Institute Genomics Platform"/>
            <consortium name="The Broad Institute Genome Sequencing Center for Infectious Disease"/>
            <person name="Wu L."/>
            <person name="Ma J."/>
        </authorList>
    </citation>
    <scope>NUCLEOTIDE SEQUENCE [LARGE SCALE GENOMIC DNA]</scope>
    <source>
        <strain evidence="2">CGMCC 1.15922</strain>
    </source>
</reference>
<dbReference type="RefSeq" id="WP_189379520.1">
    <property type="nucleotide sequence ID" value="NZ_BNAH01000019.1"/>
</dbReference>